<evidence type="ECO:0000313" key="1">
    <source>
        <dbReference type="EMBL" id="WRQ89921.1"/>
    </source>
</evidence>
<evidence type="ECO:0008006" key="3">
    <source>
        <dbReference type="Google" id="ProtNLM"/>
    </source>
</evidence>
<proteinExistence type="predicted"/>
<dbReference type="Gene3D" id="3.90.550.10">
    <property type="entry name" value="Spore Coat Polysaccharide Biosynthesis Protein SpsA, Chain A"/>
    <property type="match status" value="1"/>
</dbReference>
<dbReference type="InterPro" id="IPR050587">
    <property type="entry name" value="GNT1/Glycosyltrans_8"/>
</dbReference>
<accession>A0ABZ1CE06</accession>
<dbReference type="InterPro" id="IPR029044">
    <property type="entry name" value="Nucleotide-diphossugar_trans"/>
</dbReference>
<protein>
    <recommendedName>
        <fullName evidence="3">Glycosyl transferase</fullName>
    </recommendedName>
</protein>
<dbReference type="Proteomes" id="UP000738431">
    <property type="component" value="Chromosome"/>
</dbReference>
<reference evidence="1 2" key="1">
    <citation type="submission" date="2023-12" db="EMBL/GenBank/DDBJ databases">
        <title>Description of an unclassified Opitutus bacterium of Verrucomicrobiota.</title>
        <authorList>
            <person name="Zhang D.-F."/>
        </authorList>
    </citation>
    <scope>NUCLEOTIDE SEQUENCE [LARGE SCALE GENOMIC DNA]</scope>
    <source>
        <strain evidence="1 2">WL0086</strain>
    </source>
</reference>
<dbReference type="EMBL" id="CP139781">
    <property type="protein sequence ID" value="WRQ89921.1"/>
    <property type="molecule type" value="Genomic_DNA"/>
</dbReference>
<organism evidence="1 2">
    <name type="scientific">Actomonas aquatica</name>
    <dbReference type="NCBI Taxonomy" id="2866162"/>
    <lineage>
        <taxon>Bacteria</taxon>
        <taxon>Pseudomonadati</taxon>
        <taxon>Verrucomicrobiota</taxon>
        <taxon>Opitutia</taxon>
        <taxon>Opitutales</taxon>
        <taxon>Opitutaceae</taxon>
        <taxon>Actomonas</taxon>
    </lineage>
</organism>
<dbReference type="PANTHER" id="PTHR11183">
    <property type="entry name" value="GLYCOGENIN SUBFAMILY MEMBER"/>
    <property type="match status" value="1"/>
</dbReference>
<gene>
    <name evidence="1" type="ORF">K1X11_010930</name>
</gene>
<dbReference type="SUPFAM" id="SSF53448">
    <property type="entry name" value="Nucleotide-diphospho-sugar transferases"/>
    <property type="match status" value="1"/>
</dbReference>
<name>A0ABZ1CE06_9BACT</name>
<dbReference type="RefSeq" id="WP_221032379.1">
    <property type="nucleotide sequence ID" value="NZ_CP139781.1"/>
</dbReference>
<evidence type="ECO:0000313" key="2">
    <source>
        <dbReference type="Proteomes" id="UP000738431"/>
    </source>
</evidence>
<keyword evidence="2" id="KW-1185">Reference proteome</keyword>
<sequence length="260" mass="28481">MESSAAQSPAAVCLVVLTDALYLPGTRKLLESWDAWHPRLPVVALSVEAAVLEDPWLVARCERRVRIDPAPYADIQTYKKRHSRRHAQTFFKFEAFGDFGFERNVFLDSDVLCLREASALLAPGAVSLRAVLDSGFRKTRAYKGHAIEINSGVLSIGSRIQGAATIARLQALARTSPGRGGYNAGDQGIVNKWIAADGIDVELLSPDYNLIKKDYTDEAGLAECRLLHFAGHKPWIGRQRNDGAAVALDPLERLWGGTAD</sequence>